<accession>A0A926EN98</accession>
<organism evidence="3 4">
    <name type="scientific">Zhenhengia yiwuensis</name>
    <dbReference type="NCBI Taxonomy" id="2763666"/>
    <lineage>
        <taxon>Bacteria</taxon>
        <taxon>Bacillati</taxon>
        <taxon>Bacillota</taxon>
        <taxon>Clostridia</taxon>
        <taxon>Lachnospirales</taxon>
        <taxon>Lachnospiraceae</taxon>
        <taxon>Zhenhengia</taxon>
    </lineage>
</organism>
<dbReference type="Pfam" id="PF14265">
    <property type="entry name" value="DUF4355"/>
    <property type="match status" value="1"/>
</dbReference>
<dbReference type="EMBL" id="JACRSY010000060">
    <property type="protein sequence ID" value="MBC8581565.1"/>
    <property type="molecule type" value="Genomic_DNA"/>
</dbReference>
<evidence type="ECO:0000256" key="2">
    <source>
        <dbReference type="SAM" id="MobiDB-lite"/>
    </source>
</evidence>
<evidence type="ECO:0000313" key="3">
    <source>
        <dbReference type="EMBL" id="MBC8581565.1"/>
    </source>
</evidence>
<keyword evidence="1" id="KW-0175">Coiled coil</keyword>
<keyword evidence="4" id="KW-1185">Reference proteome</keyword>
<sequence length="197" mass="22653">MKLNKKALQFNLQFFAEPGEGDPATQQPPTTESTSPSEQQEKTYTEQEFQSEIDRRVTQALKTSQEKWEKEYQQKLEAEKQEAERLAKLSAAEREKAVFEKQKEEFEKQKREFERERLTNQTLKTLAAEDLPSEFCDMIMAGVEKAEDIMANINIFKKVFSDAVEKRLAERTQTTIPGAGEQQKPNADDPFLKGLGL</sequence>
<gene>
    <name evidence="3" type="ORF">H8718_18945</name>
</gene>
<dbReference type="AlphaFoldDB" id="A0A926EN98"/>
<reference evidence="3" key="1">
    <citation type="submission" date="2020-08" db="EMBL/GenBank/DDBJ databases">
        <title>Genome public.</title>
        <authorList>
            <person name="Liu C."/>
            <person name="Sun Q."/>
        </authorList>
    </citation>
    <scope>NUCLEOTIDE SEQUENCE</scope>
    <source>
        <strain evidence="3">NSJ-12</strain>
    </source>
</reference>
<dbReference type="Proteomes" id="UP000655830">
    <property type="component" value="Unassembled WGS sequence"/>
</dbReference>
<dbReference type="InterPro" id="IPR025580">
    <property type="entry name" value="Gp46"/>
</dbReference>
<protein>
    <submittedName>
        <fullName evidence="3">DUF4355 domain-containing protein</fullName>
    </submittedName>
</protein>
<comment type="caution">
    <text evidence="3">The sequence shown here is derived from an EMBL/GenBank/DDBJ whole genome shotgun (WGS) entry which is preliminary data.</text>
</comment>
<evidence type="ECO:0000256" key="1">
    <source>
        <dbReference type="SAM" id="Coils"/>
    </source>
</evidence>
<proteinExistence type="predicted"/>
<dbReference type="RefSeq" id="WP_249334550.1">
    <property type="nucleotide sequence ID" value="NZ_JACRSY010000060.1"/>
</dbReference>
<feature type="coiled-coil region" evidence="1">
    <location>
        <begin position="69"/>
        <end position="119"/>
    </location>
</feature>
<feature type="region of interest" description="Disordered" evidence="2">
    <location>
        <begin position="173"/>
        <end position="197"/>
    </location>
</feature>
<feature type="region of interest" description="Disordered" evidence="2">
    <location>
        <begin position="16"/>
        <end position="53"/>
    </location>
</feature>
<evidence type="ECO:0000313" key="4">
    <source>
        <dbReference type="Proteomes" id="UP000655830"/>
    </source>
</evidence>
<feature type="compositionally biased region" description="Low complexity" evidence="2">
    <location>
        <begin position="25"/>
        <end position="38"/>
    </location>
</feature>
<name>A0A926EN98_9FIRM</name>